<feature type="domain" description="GH16" evidence="1">
    <location>
        <begin position="1"/>
        <end position="220"/>
    </location>
</feature>
<reference evidence="2 3" key="1">
    <citation type="submission" date="2023-08" db="EMBL/GenBank/DDBJ databases">
        <title>Black Yeasts Isolated from many extreme environments.</title>
        <authorList>
            <person name="Coleine C."/>
            <person name="Stajich J.E."/>
            <person name="Selbmann L."/>
        </authorList>
    </citation>
    <scope>NUCLEOTIDE SEQUENCE [LARGE SCALE GENOMIC DNA]</scope>
    <source>
        <strain evidence="2 3">CCFEE 5935</strain>
    </source>
</reference>
<name>A0AAV9NWM8_9PEZI</name>
<dbReference type="InterPro" id="IPR013320">
    <property type="entry name" value="ConA-like_dom_sf"/>
</dbReference>
<dbReference type="InterPro" id="IPR000757">
    <property type="entry name" value="Beta-glucanase-like"/>
</dbReference>
<dbReference type="CDD" id="cd00413">
    <property type="entry name" value="Glyco_hydrolase_16"/>
    <property type="match status" value="1"/>
</dbReference>
<dbReference type="EMBL" id="JAVRRT010000034">
    <property type="protein sequence ID" value="KAK5162793.1"/>
    <property type="molecule type" value="Genomic_DNA"/>
</dbReference>
<dbReference type="Proteomes" id="UP001337655">
    <property type="component" value="Unassembled WGS sequence"/>
</dbReference>
<comment type="caution">
    <text evidence="2">The sequence shown here is derived from an EMBL/GenBank/DDBJ whole genome shotgun (WGS) entry which is preliminary data.</text>
</comment>
<dbReference type="AlphaFoldDB" id="A0AAV9NWM8"/>
<dbReference type="Pfam" id="PF00722">
    <property type="entry name" value="Glyco_hydro_16"/>
    <property type="match status" value="1"/>
</dbReference>
<accession>A0AAV9NWM8</accession>
<evidence type="ECO:0000313" key="3">
    <source>
        <dbReference type="Proteomes" id="UP001337655"/>
    </source>
</evidence>
<dbReference type="GO" id="GO:0004553">
    <property type="term" value="F:hydrolase activity, hydrolyzing O-glycosyl compounds"/>
    <property type="evidence" value="ECO:0007669"/>
    <property type="project" value="InterPro"/>
</dbReference>
<dbReference type="GeneID" id="89932484"/>
<dbReference type="RefSeq" id="XP_064653425.1">
    <property type="nucleotide sequence ID" value="XM_064808376.1"/>
</dbReference>
<evidence type="ECO:0000313" key="2">
    <source>
        <dbReference type="EMBL" id="KAK5162793.1"/>
    </source>
</evidence>
<dbReference type="SUPFAM" id="SSF49899">
    <property type="entry name" value="Concanavalin A-like lectins/glucanases"/>
    <property type="match status" value="1"/>
</dbReference>
<dbReference type="Gene3D" id="2.60.120.200">
    <property type="match status" value="1"/>
</dbReference>
<proteinExistence type="predicted"/>
<dbReference type="PANTHER" id="PTHR38121:SF5">
    <property type="entry name" value="GH16 DOMAIN-CONTAINING PROTEIN"/>
    <property type="match status" value="1"/>
</dbReference>
<organism evidence="2 3">
    <name type="scientific">Saxophila tyrrhenica</name>
    <dbReference type="NCBI Taxonomy" id="1690608"/>
    <lineage>
        <taxon>Eukaryota</taxon>
        <taxon>Fungi</taxon>
        <taxon>Dikarya</taxon>
        <taxon>Ascomycota</taxon>
        <taxon>Pezizomycotina</taxon>
        <taxon>Dothideomycetes</taxon>
        <taxon>Dothideomycetidae</taxon>
        <taxon>Mycosphaerellales</taxon>
        <taxon>Extremaceae</taxon>
        <taxon>Saxophila</taxon>
    </lineage>
</organism>
<protein>
    <recommendedName>
        <fullName evidence="1">GH16 domain-containing protein</fullName>
    </recommendedName>
</protein>
<dbReference type="PANTHER" id="PTHR38121">
    <property type="entry name" value="GH16 DOMAIN-CONTAINING PROTEIN"/>
    <property type="match status" value="1"/>
</dbReference>
<evidence type="ECO:0000259" key="1">
    <source>
        <dbReference type="PROSITE" id="PS51762"/>
    </source>
</evidence>
<dbReference type="PROSITE" id="PS51762">
    <property type="entry name" value="GH16_2"/>
    <property type="match status" value="1"/>
</dbReference>
<sequence>MAKQSFNLITNYHSTPHDYGGRDVLGGHPGLQLWVRSALVHEEGEEGELVPSAEIVSERDDILYGSFRIAMKTSSVNGTCAAFYFYRNDSQELDVEVLSAEQVGGKGKGEGWPVHLVVQNTTVDLQGDEAVEGSKQMVWRLESAPSEDYNEYRFDWLPGRVEYYLNGGMVWSTGENVPSSAGRVHISHWSNGNPFWSHGPPLSDAVMTVSYVKAYFNSTNSTRNSIYQSFCPPGKASSSGKTCEVPTQSVAPNAFGNNGNTTGRTFFFTHHPDMVVNQTVYDPAATENAASSRRWELASIWLFVLPWIFVYDSSFVSVL</sequence>
<gene>
    <name evidence="2" type="ORF">LTR77_011165</name>
</gene>
<keyword evidence="3" id="KW-1185">Reference proteome</keyword>
<dbReference type="GO" id="GO:0005975">
    <property type="term" value="P:carbohydrate metabolic process"/>
    <property type="evidence" value="ECO:0007669"/>
    <property type="project" value="InterPro"/>
</dbReference>